<comment type="caution">
    <text evidence="1">The sequence shown here is derived from an EMBL/GenBank/DDBJ whole genome shotgun (WGS) entry which is preliminary data.</text>
</comment>
<dbReference type="EMBL" id="JAENMS010000005">
    <property type="protein sequence ID" value="MBL5935261.1"/>
    <property type="molecule type" value="Genomic_DNA"/>
</dbReference>
<dbReference type="SUPFAM" id="SSF51735">
    <property type="entry name" value="NAD(P)-binding Rossmann-fold domains"/>
    <property type="match status" value="1"/>
</dbReference>
<dbReference type="RefSeq" id="WP_202665857.1">
    <property type="nucleotide sequence ID" value="NZ_JAENMS010000005.1"/>
</dbReference>
<proteinExistence type="predicted"/>
<evidence type="ECO:0000313" key="1">
    <source>
        <dbReference type="EMBL" id="MBL5935261.1"/>
    </source>
</evidence>
<dbReference type="Proteomes" id="UP000653275">
    <property type="component" value="Unassembled WGS sequence"/>
</dbReference>
<organism evidence="1 2">
    <name type="scientific">Lelliottia amnigena</name>
    <name type="common">Enterobacter amnigenus</name>
    <dbReference type="NCBI Taxonomy" id="61646"/>
    <lineage>
        <taxon>Bacteria</taxon>
        <taxon>Pseudomonadati</taxon>
        <taxon>Pseudomonadota</taxon>
        <taxon>Gammaproteobacteria</taxon>
        <taxon>Enterobacterales</taxon>
        <taxon>Enterobacteriaceae</taxon>
        <taxon>Lelliottia</taxon>
    </lineage>
</organism>
<reference evidence="1" key="1">
    <citation type="submission" date="2020-12" db="EMBL/GenBank/DDBJ databases">
        <title>Draft genome sequence of Enterobacter spp., Lelliottia spp. and Serratia spp. isolated from drinking water reservoirs and lakes.</title>
        <authorList>
            <person name="Reitter C."/>
            <person name="Neuhaus K."/>
            <person name="Huegler M."/>
        </authorList>
    </citation>
    <scope>NUCLEOTIDE SEQUENCE</scope>
    <source>
        <strain evidence="1">TZW15</strain>
    </source>
</reference>
<protein>
    <submittedName>
        <fullName evidence="1">Uncharacterized protein</fullName>
    </submittedName>
</protein>
<dbReference type="AlphaFoldDB" id="A0AAP2AEQ0"/>
<name>A0AAP2AEQ0_LELAM</name>
<gene>
    <name evidence="1" type="ORF">I7V27_12500</name>
</gene>
<accession>A0AAP2AEQ0</accession>
<evidence type="ECO:0000313" key="2">
    <source>
        <dbReference type="Proteomes" id="UP000653275"/>
    </source>
</evidence>
<sequence length="71" mass="7649">MSEICIVTGGSSGTGKATALLALSRGYRVYNFDLFAPETEPPESCGIFVKCDVTIRNDVDEAVSSVFARVW</sequence>
<dbReference type="InterPro" id="IPR036291">
    <property type="entry name" value="NAD(P)-bd_dom_sf"/>
</dbReference>
<dbReference type="Gene3D" id="3.40.50.720">
    <property type="entry name" value="NAD(P)-binding Rossmann-like Domain"/>
    <property type="match status" value="1"/>
</dbReference>